<reference evidence="3" key="1">
    <citation type="journal article" date="2019" name="Int. J. Syst. Evol. Microbiol.">
        <title>The Global Catalogue of Microorganisms (GCM) 10K type strain sequencing project: providing services to taxonomists for standard genome sequencing and annotation.</title>
        <authorList>
            <consortium name="The Broad Institute Genomics Platform"/>
            <consortium name="The Broad Institute Genome Sequencing Center for Infectious Disease"/>
            <person name="Wu L."/>
            <person name="Ma J."/>
        </authorList>
    </citation>
    <scope>NUCLEOTIDE SEQUENCE [LARGE SCALE GENOMIC DNA]</scope>
    <source>
        <strain evidence="3">KCTC 42911</strain>
    </source>
</reference>
<feature type="domain" description="DUF6455" evidence="1">
    <location>
        <begin position="1"/>
        <end position="81"/>
    </location>
</feature>
<sequence>MPSRDQIKHHAHLVDGMATTLGIDLQEAALNGDVSMDEVSEAVLSCTACTNPGHCAGWLEETRKAERTPEYCRNQDLFTRLIP</sequence>
<name>A0ABV7TGF6_9RHOB</name>
<evidence type="ECO:0000313" key="3">
    <source>
        <dbReference type="Proteomes" id="UP001595629"/>
    </source>
</evidence>
<dbReference type="RefSeq" id="WP_386735164.1">
    <property type="nucleotide sequence ID" value="NZ_JBHRXI010000010.1"/>
</dbReference>
<accession>A0ABV7TGF6</accession>
<dbReference type="Pfam" id="PF20056">
    <property type="entry name" value="DUF6455"/>
    <property type="match status" value="1"/>
</dbReference>
<gene>
    <name evidence="2" type="ORF">ACFORG_09395</name>
</gene>
<keyword evidence="3" id="KW-1185">Reference proteome</keyword>
<dbReference type="EMBL" id="JBHRXI010000010">
    <property type="protein sequence ID" value="MFC3613970.1"/>
    <property type="molecule type" value="Genomic_DNA"/>
</dbReference>
<organism evidence="2 3">
    <name type="scientific">Lutimaribacter marinistellae</name>
    <dbReference type="NCBI Taxonomy" id="1820329"/>
    <lineage>
        <taxon>Bacteria</taxon>
        <taxon>Pseudomonadati</taxon>
        <taxon>Pseudomonadota</taxon>
        <taxon>Alphaproteobacteria</taxon>
        <taxon>Rhodobacterales</taxon>
        <taxon>Roseobacteraceae</taxon>
        <taxon>Lutimaribacter</taxon>
    </lineage>
</organism>
<proteinExistence type="predicted"/>
<dbReference type="Proteomes" id="UP001595629">
    <property type="component" value="Unassembled WGS sequence"/>
</dbReference>
<evidence type="ECO:0000259" key="1">
    <source>
        <dbReference type="Pfam" id="PF20056"/>
    </source>
</evidence>
<protein>
    <submittedName>
        <fullName evidence="2">DUF6455 family protein</fullName>
    </submittedName>
</protein>
<dbReference type="InterPro" id="IPR045601">
    <property type="entry name" value="DUF6455"/>
</dbReference>
<evidence type="ECO:0000313" key="2">
    <source>
        <dbReference type="EMBL" id="MFC3613970.1"/>
    </source>
</evidence>
<comment type="caution">
    <text evidence="2">The sequence shown here is derived from an EMBL/GenBank/DDBJ whole genome shotgun (WGS) entry which is preliminary data.</text>
</comment>